<evidence type="ECO:0000313" key="9">
    <source>
        <dbReference type="Proteomes" id="UP000625283"/>
    </source>
</evidence>
<evidence type="ECO:0000313" key="8">
    <source>
        <dbReference type="EMBL" id="MBL1408291.1"/>
    </source>
</evidence>
<proteinExistence type="inferred from homology"/>
<evidence type="ECO:0000259" key="6">
    <source>
        <dbReference type="Pfam" id="PF00732"/>
    </source>
</evidence>
<dbReference type="PANTHER" id="PTHR42784:SF1">
    <property type="entry name" value="PYRANOSE 2-OXIDASE"/>
    <property type="match status" value="1"/>
</dbReference>
<feature type="domain" description="Glucose-methanol-choline oxidoreductase C-terminal" evidence="7">
    <location>
        <begin position="429"/>
        <end position="545"/>
    </location>
</feature>
<dbReference type="PANTHER" id="PTHR42784">
    <property type="entry name" value="PYRANOSE 2-OXIDASE"/>
    <property type="match status" value="1"/>
</dbReference>
<dbReference type="Gene3D" id="3.50.50.60">
    <property type="entry name" value="FAD/NAD(P)-binding domain"/>
    <property type="match status" value="2"/>
</dbReference>
<name>A0ABS1R0S2_9SPHI</name>
<dbReference type="RefSeq" id="WP_202102071.1">
    <property type="nucleotide sequence ID" value="NZ_JAERTY010000003.1"/>
</dbReference>
<sequence>MLDKNHFDVIVIGSGISGGWAAKEFCDRGLKTLVLERGTDVKHIKDYPTAHHDIWQLPHYNRVPLKVLKENPIVSKCYAFKEDALHFFTKDNEQPYIQEKPFDWIRGYQVGGKSLTWARQVQRWSDFDFEGPARDGFAVDWPIRYKDIAPWYSYVEKFIGVSGKKEANVAMPDGEFLPAFELNSVEKMIQNHIHTAYPDRQVISGRCAHVTRPEPIHVAQGRTQCMARSLCSRGCPFGGYFSSNSSTLPWAEKTGNLTLRPNSIVESIIYDDAKGRATGVRVIDRDNKETIDFYAKIVFVNASALATNQILLNSKSSRFPDGLGNDNGLLGRYIAFHNYMGSLSGAVEGFEDKYYYGRRPTQPLLPNFRNVKGQETDFLRGYASFFSAYRPTGAGSEHEVGAAFKDGLSEPGSWRVFMMMQGETIPVLDNHVRLSDTEVDVYGIPQLITSVGYQDNDYKSLEDFLAEGEAMLRSAGVKNITQNRSSQNPGLDIHEMGGVRMGRDSNTSLLNSWNQLHQCPNVFVTDGACMTSTGTQNPSLTFMALTARAANYAVTALKRGDI</sequence>
<dbReference type="InterPro" id="IPR000172">
    <property type="entry name" value="GMC_OxRdtase_N"/>
</dbReference>
<feature type="domain" description="Glucose-methanol-choline oxidoreductase N-terminal" evidence="6">
    <location>
        <begin position="218"/>
        <end position="314"/>
    </location>
</feature>
<dbReference type="Pfam" id="PF00732">
    <property type="entry name" value="GMC_oxred_N"/>
    <property type="match status" value="1"/>
</dbReference>
<evidence type="ECO:0000256" key="3">
    <source>
        <dbReference type="ARBA" id="ARBA00022630"/>
    </source>
</evidence>
<keyword evidence="9" id="KW-1185">Reference proteome</keyword>
<comment type="similarity">
    <text evidence="2">Belongs to the GMC oxidoreductase family.</text>
</comment>
<gene>
    <name evidence="8" type="ORF">JKG61_05955</name>
</gene>
<protein>
    <submittedName>
        <fullName evidence="8">GMC family oxidoreductase</fullName>
    </submittedName>
</protein>
<accession>A0ABS1R0S2</accession>
<dbReference type="InterPro" id="IPR036188">
    <property type="entry name" value="FAD/NAD-bd_sf"/>
</dbReference>
<evidence type="ECO:0000259" key="7">
    <source>
        <dbReference type="Pfam" id="PF05199"/>
    </source>
</evidence>
<evidence type="ECO:0000256" key="2">
    <source>
        <dbReference type="ARBA" id="ARBA00010790"/>
    </source>
</evidence>
<dbReference type="EMBL" id="JAERTY010000003">
    <property type="protein sequence ID" value="MBL1408291.1"/>
    <property type="molecule type" value="Genomic_DNA"/>
</dbReference>
<dbReference type="Pfam" id="PF05199">
    <property type="entry name" value="GMC_oxred_C"/>
    <property type="match status" value="1"/>
</dbReference>
<dbReference type="SUPFAM" id="SSF51905">
    <property type="entry name" value="FAD/NAD(P)-binding domain"/>
    <property type="match status" value="1"/>
</dbReference>
<evidence type="ECO:0000256" key="4">
    <source>
        <dbReference type="ARBA" id="ARBA00022827"/>
    </source>
</evidence>
<dbReference type="SUPFAM" id="SSF54373">
    <property type="entry name" value="FAD-linked reductases, C-terminal domain"/>
    <property type="match status" value="1"/>
</dbReference>
<reference evidence="8 9" key="1">
    <citation type="submission" date="2021-01" db="EMBL/GenBank/DDBJ databases">
        <title>C459-1 draft genome sequence.</title>
        <authorList>
            <person name="Zhang X.-F."/>
        </authorList>
    </citation>
    <scope>NUCLEOTIDE SEQUENCE [LARGE SCALE GENOMIC DNA]</scope>
    <source>
        <strain evidence="9">C459-1</strain>
    </source>
</reference>
<comment type="cofactor">
    <cofactor evidence="1">
        <name>FAD</name>
        <dbReference type="ChEBI" id="CHEBI:57692"/>
    </cofactor>
</comment>
<dbReference type="InterPro" id="IPR051473">
    <property type="entry name" value="P2Ox-like"/>
</dbReference>
<comment type="caution">
    <text evidence="8">The sequence shown here is derived from an EMBL/GenBank/DDBJ whole genome shotgun (WGS) entry which is preliminary data.</text>
</comment>
<keyword evidence="5" id="KW-0560">Oxidoreductase</keyword>
<dbReference type="InterPro" id="IPR007867">
    <property type="entry name" value="GMC_OxRtase_C"/>
</dbReference>
<evidence type="ECO:0000256" key="1">
    <source>
        <dbReference type="ARBA" id="ARBA00001974"/>
    </source>
</evidence>
<keyword evidence="3" id="KW-0285">Flavoprotein</keyword>
<dbReference type="Proteomes" id="UP000625283">
    <property type="component" value="Unassembled WGS sequence"/>
</dbReference>
<keyword evidence="4" id="KW-0274">FAD</keyword>
<organism evidence="8 9">
    <name type="scientific">Sphingobacterium faecale</name>
    <dbReference type="NCBI Taxonomy" id="2803775"/>
    <lineage>
        <taxon>Bacteria</taxon>
        <taxon>Pseudomonadati</taxon>
        <taxon>Bacteroidota</taxon>
        <taxon>Sphingobacteriia</taxon>
        <taxon>Sphingobacteriales</taxon>
        <taxon>Sphingobacteriaceae</taxon>
        <taxon>Sphingobacterium</taxon>
    </lineage>
</organism>
<evidence type="ECO:0000256" key="5">
    <source>
        <dbReference type="ARBA" id="ARBA00023002"/>
    </source>
</evidence>